<feature type="transmembrane region" description="Helical" evidence="10">
    <location>
        <begin position="465"/>
        <end position="490"/>
    </location>
</feature>
<evidence type="ECO:0000259" key="11">
    <source>
        <dbReference type="Pfam" id="PF02163"/>
    </source>
</evidence>
<keyword evidence="5 10" id="KW-0812">Transmembrane</keyword>
<feature type="transmembrane region" description="Helical" evidence="10">
    <location>
        <begin position="322"/>
        <end position="340"/>
    </location>
</feature>
<dbReference type="GO" id="GO:0016020">
    <property type="term" value="C:membrane"/>
    <property type="evidence" value="ECO:0007669"/>
    <property type="project" value="UniProtKB-SubCell"/>
</dbReference>
<evidence type="ECO:0000256" key="7">
    <source>
        <dbReference type="ARBA" id="ARBA00022946"/>
    </source>
</evidence>
<dbReference type="Proteomes" id="UP000232003">
    <property type="component" value="Chromosome"/>
</dbReference>
<evidence type="ECO:0000256" key="9">
    <source>
        <dbReference type="ARBA" id="ARBA00023136"/>
    </source>
</evidence>
<feature type="domain" description="Peptidase M50" evidence="11">
    <location>
        <begin position="293"/>
        <end position="462"/>
    </location>
</feature>
<keyword evidence="8 10" id="KW-1133">Transmembrane helix</keyword>
<reference evidence="12 13" key="1">
    <citation type="submission" date="2017-11" db="EMBL/GenBank/DDBJ databases">
        <title>Complete genome of a free-living desiccation-tolerant cyanobacterium and its photosynthetic adaptation to extreme terrestrial habitat.</title>
        <authorList>
            <person name="Shang J."/>
        </authorList>
    </citation>
    <scope>NUCLEOTIDE SEQUENCE [LARGE SCALE GENOMIC DNA]</scope>
    <source>
        <strain evidence="12 13">CCNUN1</strain>
    </source>
</reference>
<dbReference type="EMBL" id="CP024785">
    <property type="protein sequence ID" value="AUB39659.1"/>
    <property type="molecule type" value="Genomic_DNA"/>
</dbReference>
<feature type="transmembrane region" description="Helical" evidence="10">
    <location>
        <begin position="290"/>
        <end position="310"/>
    </location>
</feature>
<evidence type="ECO:0000256" key="5">
    <source>
        <dbReference type="ARBA" id="ARBA00022692"/>
    </source>
</evidence>
<evidence type="ECO:0000256" key="10">
    <source>
        <dbReference type="SAM" id="Phobius"/>
    </source>
</evidence>
<feature type="transmembrane region" description="Helical" evidence="10">
    <location>
        <begin position="29"/>
        <end position="47"/>
    </location>
</feature>
<evidence type="ECO:0000256" key="8">
    <source>
        <dbReference type="ARBA" id="ARBA00022989"/>
    </source>
</evidence>
<name>A0A2K8SW23_9NOSO</name>
<evidence type="ECO:0000313" key="12">
    <source>
        <dbReference type="EMBL" id="AUB39659.1"/>
    </source>
</evidence>
<comment type="cofactor">
    <cofactor evidence="1">
        <name>Zn(2+)</name>
        <dbReference type="ChEBI" id="CHEBI:29105"/>
    </cofactor>
</comment>
<evidence type="ECO:0000313" key="13">
    <source>
        <dbReference type="Proteomes" id="UP000232003"/>
    </source>
</evidence>
<dbReference type="CDD" id="cd06160">
    <property type="entry name" value="S2P-M50_like_2"/>
    <property type="match status" value="1"/>
</dbReference>
<feature type="transmembrane region" description="Helical" evidence="10">
    <location>
        <begin position="510"/>
        <end position="534"/>
    </location>
</feature>
<evidence type="ECO:0000256" key="6">
    <source>
        <dbReference type="ARBA" id="ARBA00022801"/>
    </source>
</evidence>
<feature type="transmembrane region" description="Helical" evidence="10">
    <location>
        <begin position="352"/>
        <end position="373"/>
    </location>
</feature>
<gene>
    <name evidence="12" type="ORF">COO91_05657</name>
</gene>
<comment type="similarity">
    <text evidence="3">Belongs to the peptidase M50B family.</text>
</comment>
<evidence type="ECO:0000256" key="4">
    <source>
        <dbReference type="ARBA" id="ARBA00022670"/>
    </source>
</evidence>
<keyword evidence="7" id="KW-0809">Transit peptide</keyword>
<feature type="transmembrane region" description="Helical" evidence="10">
    <location>
        <begin position="242"/>
        <end position="270"/>
    </location>
</feature>
<dbReference type="PANTHER" id="PTHR31412:SF0">
    <property type="entry name" value="ZINC METALLOPROTEASE EGY1, CHLOROPLASTIC-RELATED"/>
    <property type="match status" value="1"/>
</dbReference>
<dbReference type="PANTHER" id="PTHR31412">
    <property type="entry name" value="ZINC METALLOPROTEASE EGY1"/>
    <property type="match status" value="1"/>
</dbReference>
<dbReference type="KEGG" id="nfl:COO91_05657"/>
<keyword evidence="6" id="KW-0378">Hydrolase</keyword>
<keyword evidence="4 12" id="KW-0645">Protease</keyword>
<evidence type="ECO:0000256" key="1">
    <source>
        <dbReference type="ARBA" id="ARBA00001947"/>
    </source>
</evidence>
<dbReference type="InterPro" id="IPR008915">
    <property type="entry name" value="Peptidase_M50"/>
</dbReference>
<feature type="transmembrane region" description="Helical" evidence="10">
    <location>
        <begin position="59"/>
        <end position="78"/>
    </location>
</feature>
<dbReference type="Pfam" id="PF02163">
    <property type="entry name" value="Peptidase_M50"/>
    <property type="match status" value="1"/>
</dbReference>
<dbReference type="GO" id="GO:0006508">
    <property type="term" value="P:proteolysis"/>
    <property type="evidence" value="ECO:0007669"/>
    <property type="project" value="UniProtKB-KW"/>
</dbReference>
<dbReference type="AlphaFoldDB" id="A0A2K8SW23"/>
<comment type="subcellular location">
    <subcellularLocation>
        <location evidence="2">Membrane</location>
        <topology evidence="2">Multi-pass membrane protein</topology>
    </subcellularLocation>
</comment>
<dbReference type="GO" id="GO:0008233">
    <property type="term" value="F:peptidase activity"/>
    <property type="evidence" value="ECO:0007669"/>
    <property type="project" value="UniProtKB-KW"/>
</dbReference>
<keyword evidence="9 10" id="KW-0472">Membrane</keyword>
<proteinExistence type="inferred from homology"/>
<sequence>MGFEVCLVVNAMVLKLLVGRFVKITEDNMAFWFLFILLLGLATYLMVQHSVAQITRTPVWLLWLVLMAPALLLSGWTLVYGPKQPPPPALILWSIFVSTVLYWTLFQWGRRSPRDTQAQTQPQATESRPTIQPIAEPIVRPIEPTEETQLRNCFPWSVYYVQNIEYRPQAVICRGQLRTKASNAYQQIKTNIEAQFGDRFLLIFQEGLNDKPFFVLVPNTQAAKERNNTTPRREQERLTRPGLALLLLAATLVTTTLVGVEIAGVSLPPLWEVGSLFKVLSNPDVLFKGLPYALGLMTILGIHELGHYLTAKFYKIRSTLPYFIPIPFFLGTFGAFIQMRSPIPNRKALFDISIAGPIAGFVVTVPLLIWGLAHSDVVSITEKTRLLNPDALNPKYSILLAVLSKLALGSQLTAKSALDLHPVAVAGFLGLIVTALNLMPVGQLDGGHIVHAMFGQRTAMVIGQIARVLLLLLALVREEFLVWAIILLFMPLIDEPALNDVTELDNQRDVWGLLAMALLIVIILPLPQAIANFLQI</sequence>
<evidence type="ECO:0000256" key="2">
    <source>
        <dbReference type="ARBA" id="ARBA00004141"/>
    </source>
</evidence>
<feature type="transmembrane region" description="Helical" evidence="10">
    <location>
        <begin position="90"/>
        <end position="109"/>
    </location>
</feature>
<dbReference type="InterPro" id="IPR044838">
    <property type="entry name" value="EGY1-like"/>
</dbReference>
<organism evidence="12 13">
    <name type="scientific">Nostoc flagelliforme CCNUN1</name>
    <dbReference type="NCBI Taxonomy" id="2038116"/>
    <lineage>
        <taxon>Bacteria</taxon>
        <taxon>Bacillati</taxon>
        <taxon>Cyanobacteriota</taxon>
        <taxon>Cyanophyceae</taxon>
        <taxon>Nostocales</taxon>
        <taxon>Nostocaceae</taxon>
        <taxon>Nostoc</taxon>
    </lineage>
</organism>
<protein>
    <submittedName>
        <fullName evidence="12">Zn-dependent protease</fullName>
    </submittedName>
</protein>
<evidence type="ECO:0000256" key="3">
    <source>
        <dbReference type="ARBA" id="ARBA00007931"/>
    </source>
</evidence>
<accession>A0A2K8SW23</accession>
<keyword evidence="13" id="KW-1185">Reference proteome</keyword>